<gene>
    <name evidence="4" type="ORF">FC19_GL000318</name>
</gene>
<name>A0A0R2CY43_9LACO</name>
<organism evidence="4 5">
    <name type="scientific">Liquorilactobacillus aquaticus DSM 21051</name>
    <dbReference type="NCBI Taxonomy" id="1423725"/>
    <lineage>
        <taxon>Bacteria</taxon>
        <taxon>Bacillati</taxon>
        <taxon>Bacillota</taxon>
        <taxon>Bacilli</taxon>
        <taxon>Lactobacillales</taxon>
        <taxon>Lactobacillaceae</taxon>
        <taxon>Liquorilactobacillus</taxon>
    </lineage>
</organism>
<dbReference type="Proteomes" id="UP000051015">
    <property type="component" value="Unassembled WGS sequence"/>
</dbReference>
<feature type="transmembrane region" description="Helical" evidence="2">
    <location>
        <begin position="151"/>
        <end position="170"/>
    </location>
</feature>
<feature type="transmembrane region" description="Helical" evidence="2">
    <location>
        <begin position="25"/>
        <end position="45"/>
    </location>
</feature>
<dbReference type="Pfam" id="PF02517">
    <property type="entry name" value="Rce1-like"/>
    <property type="match status" value="1"/>
</dbReference>
<dbReference type="InterPro" id="IPR052710">
    <property type="entry name" value="CAAX_protease"/>
</dbReference>
<evidence type="ECO:0000256" key="2">
    <source>
        <dbReference type="SAM" id="Phobius"/>
    </source>
</evidence>
<reference evidence="4 5" key="1">
    <citation type="journal article" date="2015" name="Genome Announc.">
        <title>Expanding the biotechnology potential of lactobacilli through comparative genomics of 213 strains and associated genera.</title>
        <authorList>
            <person name="Sun Z."/>
            <person name="Harris H.M."/>
            <person name="McCann A."/>
            <person name="Guo C."/>
            <person name="Argimon S."/>
            <person name="Zhang W."/>
            <person name="Yang X."/>
            <person name="Jeffery I.B."/>
            <person name="Cooney J.C."/>
            <person name="Kagawa T.F."/>
            <person name="Liu W."/>
            <person name="Song Y."/>
            <person name="Salvetti E."/>
            <person name="Wrobel A."/>
            <person name="Rasinkangas P."/>
            <person name="Parkhill J."/>
            <person name="Rea M.C."/>
            <person name="O'Sullivan O."/>
            <person name="Ritari J."/>
            <person name="Douillard F.P."/>
            <person name="Paul Ross R."/>
            <person name="Yang R."/>
            <person name="Briner A.E."/>
            <person name="Felis G.E."/>
            <person name="de Vos W.M."/>
            <person name="Barrangou R."/>
            <person name="Klaenhammer T.R."/>
            <person name="Caufield P.W."/>
            <person name="Cui Y."/>
            <person name="Zhang H."/>
            <person name="O'Toole P.W."/>
        </authorList>
    </citation>
    <scope>NUCLEOTIDE SEQUENCE [LARGE SCALE GENOMIC DNA]</scope>
    <source>
        <strain evidence="4 5">DSM 21051</strain>
    </source>
</reference>
<dbReference type="InterPro" id="IPR003675">
    <property type="entry name" value="Rce1/LyrA-like_dom"/>
</dbReference>
<keyword evidence="2" id="KW-1133">Transmembrane helix</keyword>
<dbReference type="EMBL" id="AYZD01000011">
    <property type="protein sequence ID" value="KRM96797.1"/>
    <property type="molecule type" value="Genomic_DNA"/>
</dbReference>
<evidence type="ECO:0000259" key="3">
    <source>
        <dbReference type="Pfam" id="PF02517"/>
    </source>
</evidence>
<accession>A0A0R2CY43</accession>
<evidence type="ECO:0000256" key="1">
    <source>
        <dbReference type="ARBA" id="ARBA00009067"/>
    </source>
</evidence>
<evidence type="ECO:0000313" key="5">
    <source>
        <dbReference type="Proteomes" id="UP000051015"/>
    </source>
</evidence>
<comment type="caution">
    <text evidence="4">The sequence shown here is derived from an EMBL/GenBank/DDBJ whole genome shotgun (WGS) entry which is preliminary data.</text>
</comment>
<keyword evidence="5" id="KW-1185">Reference proteome</keyword>
<dbReference type="STRING" id="1423725.FC19_GL000318"/>
<dbReference type="GO" id="GO:0004175">
    <property type="term" value="F:endopeptidase activity"/>
    <property type="evidence" value="ECO:0007669"/>
    <property type="project" value="UniProtKB-ARBA"/>
</dbReference>
<dbReference type="PANTHER" id="PTHR36435:SF1">
    <property type="entry name" value="CAAX AMINO TERMINAL PROTEASE FAMILY PROTEIN"/>
    <property type="match status" value="1"/>
</dbReference>
<evidence type="ECO:0000313" key="4">
    <source>
        <dbReference type="EMBL" id="KRM96797.1"/>
    </source>
</evidence>
<keyword evidence="2" id="KW-0472">Membrane</keyword>
<protein>
    <recommendedName>
        <fullName evidence="3">CAAX prenyl protease 2/Lysostaphin resistance protein A-like domain-containing protein</fullName>
    </recommendedName>
</protein>
<keyword evidence="2" id="KW-0812">Transmembrane</keyword>
<feature type="transmembrane region" description="Helical" evidence="2">
    <location>
        <begin position="57"/>
        <end position="75"/>
    </location>
</feature>
<sequence length="269" mass="30639">MLEYYVTWTTIEEENYLINIKKESFYLMLLLIIDFLLEFSVIHKIRIALNLSGISGLFFYKVCSFIILLCLNYLLTKQSVFFKFTPSANIIKALAIIPVIFLIFFLAGSKRLPEALIVGTVAAVPEEYLFRGILLGKMLKLFSFKSKDKNMSILFSILISSLLFSLIHLTNLSDQSLISTICQMIQVFGMGILLAVVYIKSGSIVFPMSIHFFIDSLSTLFWGYSNSSPGTTSYSIVSAIMWMFIYIGISVIVMSNDYDNKLLQHYRTI</sequence>
<feature type="transmembrane region" description="Helical" evidence="2">
    <location>
        <begin position="87"/>
        <end position="106"/>
    </location>
</feature>
<dbReference type="GO" id="GO:0080120">
    <property type="term" value="P:CAAX-box protein maturation"/>
    <property type="evidence" value="ECO:0007669"/>
    <property type="project" value="UniProtKB-ARBA"/>
</dbReference>
<proteinExistence type="inferred from homology"/>
<feature type="transmembrane region" description="Helical" evidence="2">
    <location>
        <begin position="112"/>
        <end position="130"/>
    </location>
</feature>
<dbReference type="PANTHER" id="PTHR36435">
    <property type="entry name" value="SLR1288 PROTEIN"/>
    <property type="match status" value="1"/>
</dbReference>
<feature type="domain" description="CAAX prenyl protease 2/Lysostaphin resistance protein A-like" evidence="3">
    <location>
        <begin position="112"/>
        <end position="216"/>
    </location>
</feature>
<comment type="similarity">
    <text evidence="1">Belongs to the UPF0177 family.</text>
</comment>
<dbReference type="AlphaFoldDB" id="A0A0R2CY43"/>
<dbReference type="PATRIC" id="fig|1423725.3.peg.326"/>
<feature type="transmembrane region" description="Helical" evidence="2">
    <location>
        <begin position="236"/>
        <end position="254"/>
    </location>
</feature>